<dbReference type="GO" id="GO:0006974">
    <property type="term" value="P:DNA damage response"/>
    <property type="evidence" value="ECO:0007669"/>
    <property type="project" value="TreeGrafter"/>
</dbReference>
<evidence type="ECO:0000313" key="2">
    <source>
        <dbReference type="Proteomes" id="UP000177707"/>
    </source>
</evidence>
<dbReference type="AlphaFoldDB" id="A0A1G2TZ70"/>
<dbReference type="Pfam" id="PF04402">
    <property type="entry name" value="SIMPL"/>
    <property type="match status" value="1"/>
</dbReference>
<evidence type="ECO:0000313" key="1">
    <source>
        <dbReference type="EMBL" id="OHB02567.1"/>
    </source>
</evidence>
<reference evidence="1 2" key="1">
    <citation type="journal article" date="2016" name="Nat. Commun.">
        <title>Thousands of microbial genomes shed light on interconnected biogeochemical processes in an aquifer system.</title>
        <authorList>
            <person name="Anantharaman K."/>
            <person name="Brown C.T."/>
            <person name="Hug L.A."/>
            <person name="Sharon I."/>
            <person name="Castelle C.J."/>
            <person name="Probst A.J."/>
            <person name="Thomas B.C."/>
            <person name="Singh A."/>
            <person name="Wilkins M.J."/>
            <person name="Karaoz U."/>
            <person name="Brodie E.L."/>
            <person name="Williams K.H."/>
            <person name="Hubbard S.S."/>
            <person name="Banfield J.F."/>
        </authorList>
    </citation>
    <scope>NUCLEOTIDE SEQUENCE [LARGE SCALE GENOMIC DNA]</scope>
</reference>
<sequence length="277" mass="30377">MFNQMMGEEGAKRVSKWTAISLMLLSAFLLVKVIGDFKRLPNIGKEVYPQSTITVSGKGEAFAIPDIASFSFSVTEASESVESAQKMLDEKIAKALVVLKEAEVADKDIKTTDYNVNPKYEWNQYPCPPGVMVSDLSYPCRSGKNELIGYDVSQSITVKVRDVKKVGDLVSKIGAINVSNISGVEFTVDEREKYVAEAREKAITEAKAKGKELAKQLGVRLNKILYFNENGNYPIYYGEGKGGGADMMVSSVAPARAELPQGETKITSDVSITYEIR</sequence>
<evidence type="ECO:0008006" key="3">
    <source>
        <dbReference type="Google" id="ProtNLM"/>
    </source>
</evidence>
<dbReference type="Gene3D" id="3.30.110.170">
    <property type="entry name" value="Protein of unknown function (DUF541), domain 1"/>
    <property type="match status" value="1"/>
</dbReference>
<dbReference type="PANTHER" id="PTHR34387:SF1">
    <property type="entry name" value="PERIPLASMIC IMMUNOGENIC PROTEIN"/>
    <property type="match status" value="1"/>
</dbReference>
<dbReference type="STRING" id="1802758.A3A96_04010"/>
<dbReference type="EMBL" id="MHWB01000003">
    <property type="protein sequence ID" value="OHB02567.1"/>
    <property type="molecule type" value="Genomic_DNA"/>
</dbReference>
<dbReference type="Proteomes" id="UP000177707">
    <property type="component" value="Unassembled WGS sequence"/>
</dbReference>
<accession>A0A1G2TZ70</accession>
<dbReference type="PANTHER" id="PTHR34387">
    <property type="entry name" value="SLR1258 PROTEIN"/>
    <property type="match status" value="1"/>
</dbReference>
<gene>
    <name evidence="1" type="ORF">A3A96_04010</name>
</gene>
<protein>
    <recommendedName>
        <fullName evidence="3">DUF541 domain-containing protein</fullName>
    </recommendedName>
</protein>
<proteinExistence type="predicted"/>
<dbReference type="InterPro" id="IPR052022">
    <property type="entry name" value="26kDa_periplasmic_antigen"/>
</dbReference>
<organism evidence="1 2">
    <name type="scientific">Candidatus Zambryskibacteria bacterium RIFCSPLOWO2_01_FULL_39_39</name>
    <dbReference type="NCBI Taxonomy" id="1802758"/>
    <lineage>
        <taxon>Bacteria</taxon>
        <taxon>Candidatus Zambryskiibacteriota</taxon>
    </lineage>
</organism>
<dbReference type="InterPro" id="IPR007497">
    <property type="entry name" value="SIMPL/DUF541"/>
</dbReference>
<name>A0A1G2TZ70_9BACT</name>
<comment type="caution">
    <text evidence="1">The sequence shown here is derived from an EMBL/GenBank/DDBJ whole genome shotgun (WGS) entry which is preliminary data.</text>
</comment>
<dbReference type="Gene3D" id="3.30.70.2970">
    <property type="entry name" value="Protein of unknown function (DUF541), domain 2"/>
    <property type="match status" value="1"/>
</dbReference>